<dbReference type="EMBL" id="JBFAUK010000001">
    <property type="protein sequence ID" value="MEV5505167.1"/>
    <property type="molecule type" value="Genomic_DNA"/>
</dbReference>
<dbReference type="Pfam" id="PF00881">
    <property type="entry name" value="Nitroreductase"/>
    <property type="match status" value="1"/>
</dbReference>
<dbReference type="Proteomes" id="UP001552594">
    <property type="component" value="Unassembled WGS sequence"/>
</dbReference>
<proteinExistence type="predicted"/>
<dbReference type="Gene3D" id="3.40.109.10">
    <property type="entry name" value="NADH Oxidase"/>
    <property type="match status" value="1"/>
</dbReference>
<evidence type="ECO:0000313" key="3">
    <source>
        <dbReference type="Proteomes" id="UP001552594"/>
    </source>
</evidence>
<accession>A0ABV3JRS6</accession>
<evidence type="ECO:0000259" key="1">
    <source>
        <dbReference type="Pfam" id="PF00881"/>
    </source>
</evidence>
<dbReference type="InterPro" id="IPR029479">
    <property type="entry name" value="Nitroreductase"/>
</dbReference>
<dbReference type="PANTHER" id="PTHR43745">
    <property type="entry name" value="NITROREDUCTASE MJ1384-RELATED"/>
    <property type="match status" value="1"/>
</dbReference>
<dbReference type="InterPro" id="IPR020051">
    <property type="entry name" value="SagB-type_dehydrogenase"/>
</dbReference>
<feature type="domain" description="Nitroreductase" evidence="1">
    <location>
        <begin position="385"/>
        <end position="566"/>
    </location>
</feature>
<dbReference type="NCBIfam" id="TIGR03605">
    <property type="entry name" value="antibiot_sagB"/>
    <property type="match status" value="1"/>
</dbReference>
<evidence type="ECO:0000313" key="2">
    <source>
        <dbReference type="EMBL" id="MEV5505167.1"/>
    </source>
</evidence>
<comment type="caution">
    <text evidence="2">The sequence shown here is derived from an EMBL/GenBank/DDBJ whole genome shotgun (WGS) entry which is preliminary data.</text>
</comment>
<organism evidence="2 3">
    <name type="scientific">Streptomyces orinoci</name>
    <name type="common">Streptoverticillium orinoci</name>
    <dbReference type="NCBI Taxonomy" id="67339"/>
    <lineage>
        <taxon>Bacteria</taxon>
        <taxon>Bacillati</taxon>
        <taxon>Actinomycetota</taxon>
        <taxon>Actinomycetes</taxon>
        <taxon>Kitasatosporales</taxon>
        <taxon>Streptomycetaceae</taxon>
        <taxon>Streptomyces</taxon>
    </lineage>
</organism>
<reference evidence="2 3" key="1">
    <citation type="submission" date="2024-06" db="EMBL/GenBank/DDBJ databases">
        <title>The Natural Products Discovery Center: Release of the First 8490 Sequenced Strains for Exploring Actinobacteria Biosynthetic Diversity.</title>
        <authorList>
            <person name="Kalkreuter E."/>
            <person name="Kautsar S.A."/>
            <person name="Yang D."/>
            <person name="Bader C.D."/>
            <person name="Teijaro C.N."/>
            <person name="Fluegel L."/>
            <person name="Davis C.M."/>
            <person name="Simpson J.R."/>
            <person name="Lauterbach L."/>
            <person name="Steele A.D."/>
            <person name="Gui C."/>
            <person name="Meng S."/>
            <person name="Li G."/>
            <person name="Viehrig K."/>
            <person name="Ye F."/>
            <person name="Su P."/>
            <person name="Kiefer A.F."/>
            <person name="Nichols A."/>
            <person name="Cepeda A.J."/>
            <person name="Yan W."/>
            <person name="Fan B."/>
            <person name="Jiang Y."/>
            <person name="Adhikari A."/>
            <person name="Zheng C.-J."/>
            <person name="Schuster L."/>
            <person name="Cowan T.M."/>
            <person name="Smanski M.J."/>
            <person name="Chevrette M.G."/>
            <person name="De Carvalho L.P.S."/>
            <person name="Shen B."/>
        </authorList>
    </citation>
    <scope>NUCLEOTIDE SEQUENCE [LARGE SCALE GENOMIC DNA]</scope>
    <source>
        <strain evidence="2 3">NPDC052347</strain>
    </source>
</reference>
<dbReference type="InterPro" id="IPR000415">
    <property type="entry name" value="Nitroreductase-like"/>
</dbReference>
<dbReference type="SUPFAM" id="SSF55469">
    <property type="entry name" value="FMN-dependent nitroreductase-like"/>
    <property type="match status" value="1"/>
</dbReference>
<dbReference type="RefSeq" id="WP_109281202.1">
    <property type="nucleotide sequence ID" value="NZ_JBFAUK010000001.1"/>
</dbReference>
<dbReference type="InterPro" id="IPR052544">
    <property type="entry name" value="Bacteriocin_Proc_Enz"/>
</dbReference>
<gene>
    <name evidence="2" type="ORF">AB0L16_01635</name>
</gene>
<protein>
    <submittedName>
        <fullName evidence="2">SagB/ThcOx family dehydrogenase</fullName>
    </submittedName>
</protein>
<dbReference type="CDD" id="cd02142">
    <property type="entry name" value="McbC_SagB-like_oxidoreductase"/>
    <property type="match status" value="1"/>
</dbReference>
<keyword evidence="3" id="KW-1185">Reference proteome</keyword>
<name>A0ABV3JRS6_STRON</name>
<dbReference type="PANTHER" id="PTHR43745:SF2">
    <property type="entry name" value="NITROREDUCTASE MJ1384-RELATED"/>
    <property type="match status" value="1"/>
</dbReference>
<sequence length="577" mass="61937">MADPLRCVTEQGYAVRTVPLPLFVRAYAAALVPPASAREVLDLRATPIPMLDVAVAADRRTALWQLAERAAALRLRRAAGPLSRCAVGAAPTREEAVCRAVYGELARRHRPTGQSRKVSCPPVPALREVAGRLDCHRTGDVAGVPAFTAVVRLERAAQPWTATVCDLSEERGVERAVWAALRAFVIDSLGGRDDAAALPGRPVRAAAPGAVSLAGAMAGRGPAQAVGVLPDDGAGDSGLAPSPPDELGELAEIRARLRRSGYRATATLLSPAATDTPGHVVGCRIVPGDSGVAAPVHEDPPPGLRAPVQLSLAYERDQVRISRVFHENSKMRTVPGGLPLVDLAQMAPRARRLLGLAYRDFGHTRRQYPLRPAGDPELLPLDICVRRRRSWAPMGSRPLDRDQLAHLLSLSYAVTGSADAREGLRLPLRATPSAGGLYSSDLFLLAENVTGIERGLYYFHPGKCALQLVDGSRTLAEVAEYTGYRDRVAGAAALVIYVGAFRRNQWKYRERGYRTVLLDCGHLAQSVVTNATALGLVAHPMIAFIDDYFNDFVGVDGSDDAVLYLTLLGTRKEERNA</sequence>